<evidence type="ECO:0000313" key="19">
    <source>
        <dbReference type="Proteomes" id="UP000825935"/>
    </source>
</evidence>
<evidence type="ECO:0000256" key="7">
    <source>
        <dbReference type="ARBA" id="ARBA00022741"/>
    </source>
</evidence>
<dbReference type="GO" id="GO:0005524">
    <property type="term" value="F:ATP binding"/>
    <property type="evidence" value="ECO:0007669"/>
    <property type="project" value="UniProtKB-KW"/>
</dbReference>
<feature type="region of interest" description="Disordered" evidence="15">
    <location>
        <begin position="65"/>
        <end position="106"/>
    </location>
</feature>
<dbReference type="InterPro" id="IPR035965">
    <property type="entry name" value="PAS-like_dom_sf"/>
</dbReference>
<evidence type="ECO:0000259" key="16">
    <source>
        <dbReference type="PROSITE" id="PS50011"/>
    </source>
</evidence>
<dbReference type="OrthoDB" id="339325at2759"/>
<dbReference type="GO" id="GO:0016020">
    <property type="term" value="C:membrane"/>
    <property type="evidence" value="ECO:0007669"/>
    <property type="project" value="UniProtKB-SubCell"/>
</dbReference>
<feature type="domain" description="Protein kinase" evidence="16">
    <location>
        <begin position="644"/>
        <end position="904"/>
    </location>
</feature>
<evidence type="ECO:0000313" key="18">
    <source>
        <dbReference type="EMBL" id="KAH7294160.1"/>
    </source>
</evidence>
<feature type="compositionally biased region" description="Basic and acidic residues" evidence="15">
    <location>
        <begin position="552"/>
        <end position="562"/>
    </location>
</feature>
<feature type="compositionally biased region" description="Low complexity" evidence="15">
    <location>
        <begin position="88"/>
        <end position="106"/>
    </location>
</feature>
<comment type="catalytic activity">
    <reaction evidence="13">
        <text>L-threonyl-[protein] + ATP = O-phospho-L-threonyl-[protein] + ADP + H(+)</text>
        <dbReference type="Rhea" id="RHEA:46608"/>
        <dbReference type="Rhea" id="RHEA-COMP:11060"/>
        <dbReference type="Rhea" id="RHEA-COMP:11605"/>
        <dbReference type="ChEBI" id="CHEBI:15378"/>
        <dbReference type="ChEBI" id="CHEBI:30013"/>
        <dbReference type="ChEBI" id="CHEBI:30616"/>
        <dbReference type="ChEBI" id="CHEBI:61977"/>
        <dbReference type="ChEBI" id="CHEBI:456216"/>
        <dbReference type="EC" id="2.7.11.1"/>
    </reaction>
</comment>
<evidence type="ECO:0000256" key="13">
    <source>
        <dbReference type="ARBA" id="ARBA00047899"/>
    </source>
</evidence>
<keyword evidence="6" id="KW-0808">Transferase</keyword>
<feature type="region of interest" description="Disordered" evidence="15">
    <location>
        <begin position="1"/>
        <end position="30"/>
    </location>
</feature>
<dbReference type="PANTHER" id="PTHR44329">
    <property type="entry name" value="SERINE/THREONINE-PROTEIN KINASE TNNI3K-RELATED"/>
    <property type="match status" value="1"/>
</dbReference>
<feature type="region of interest" description="Disordered" evidence="15">
    <location>
        <begin position="552"/>
        <end position="571"/>
    </location>
</feature>
<evidence type="ECO:0000256" key="8">
    <source>
        <dbReference type="ARBA" id="ARBA00022777"/>
    </source>
</evidence>
<evidence type="ECO:0000256" key="9">
    <source>
        <dbReference type="ARBA" id="ARBA00022840"/>
    </source>
</evidence>
<feature type="compositionally biased region" description="Low complexity" evidence="15">
    <location>
        <begin position="129"/>
        <end position="147"/>
    </location>
</feature>
<proteinExistence type="predicted"/>
<keyword evidence="4" id="KW-0600">Photoreceptor protein</keyword>
<dbReference type="EC" id="2.7.11.1" evidence="2"/>
<dbReference type="GO" id="GO:0006355">
    <property type="term" value="P:regulation of DNA-templated transcription"/>
    <property type="evidence" value="ECO:0007669"/>
    <property type="project" value="InterPro"/>
</dbReference>
<evidence type="ECO:0000256" key="10">
    <source>
        <dbReference type="ARBA" id="ARBA00022991"/>
    </source>
</evidence>
<dbReference type="Gene3D" id="3.30.200.20">
    <property type="entry name" value="Phosphorylase Kinase, domain 1"/>
    <property type="match status" value="1"/>
</dbReference>
<dbReference type="InterPro" id="IPR001245">
    <property type="entry name" value="Ser-Thr/Tyr_kinase_cat_dom"/>
</dbReference>
<dbReference type="InterPro" id="IPR013767">
    <property type="entry name" value="PAS_fold"/>
</dbReference>
<dbReference type="InterPro" id="IPR000719">
    <property type="entry name" value="Prot_kinase_dom"/>
</dbReference>
<feature type="compositionally biased region" description="Low complexity" evidence="15">
    <location>
        <begin position="10"/>
        <end position="30"/>
    </location>
</feature>
<dbReference type="PRINTS" id="PR00109">
    <property type="entry name" value="TYRKINASE"/>
</dbReference>
<evidence type="ECO:0000256" key="4">
    <source>
        <dbReference type="ARBA" id="ARBA00022543"/>
    </source>
</evidence>
<dbReference type="NCBIfam" id="TIGR00229">
    <property type="entry name" value="sensory_box"/>
    <property type="match status" value="1"/>
</dbReference>
<keyword evidence="11" id="KW-0472">Membrane</keyword>
<dbReference type="EMBL" id="CM035433">
    <property type="protein sequence ID" value="KAH7294160.1"/>
    <property type="molecule type" value="Genomic_DNA"/>
</dbReference>
<keyword evidence="9" id="KW-0067">ATP-binding</keyword>
<dbReference type="FunFam" id="1.10.510.10:FF:000476">
    <property type="entry name" value="PAS domain-containing protein tyrosine kinase family protein"/>
    <property type="match status" value="1"/>
</dbReference>
<name>A0A8T2RDX3_CERRI</name>
<dbReference type="SMART" id="SM00220">
    <property type="entry name" value="S_TKc"/>
    <property type="match status" value="1"/>
</dbReference>
<dbReference type="InterPro" id="IPR000014">
    <property type="entry name" value="PAS"/>
</dbReference>
<keyword evidence="12" id="KW-0675">Receptor</keyword>
<dbReference type="OMA" id="KMGESWR"/>
<evidence type="ECO:0000256" key="6">
    <source>
        <dbReference type="ARBA" id="ARBA00022679"/>
    </source>
</evidence>
<feature type="region of interest" description="Disordered" evidence="15">
    <location>
        <begin position="508"/>
        <end position="528"/>
    </location>
</feature>
<organism evidence="18 19">
    <name type="scientific">Ceratopteris richardii</name>
    <name type="common">Triangle waterfern</name>
    <dbReference type="NCBI Taxonomy" id="49495"/>
    <lineage>
        <taxon>Eukaryota</taxon>
        <taxon>Viridiplantae</taxon>
        <taxon>Streptophyta</taxon>
        <taxon>Embryophyta</taxon>
        <taxon>Tracheophyta</taxon>
        <taxon>Polypodiopsida</taxon>
        <taxon>Polypodiidae</taxon>
        <taxon>Polypodiales</taxon>
        <taxon>Pteridineae</taxon>
        <taxon>Pteridaceae</taxon>
        <taxon>Parkerioideae</taxon>
        <taxon>Ceratopteris</taxon>
    </lineage>
</organism>
<dbReference type="PROSITE" id="PS50112">
    <property type="entry name" value="PAS"/>
    <property type="match status" value="1"/>
</dbReference>
<evidence type="ECO:0000256" key="3">
    <source>
        <dbReference type="ARBA" id="ARBA00022527"/>
    </source>
</evidence>
<dbReference type="Pfam" id="PF00989">
    <property type="entry name" value="PAS"/>
    <property type="match status" value="1"/>
</dbReference>
<dbReference type="InterPro" id="IPR008271">
    <property type="entry name" value="Ser/Thr_kinase_AS"/>
</dbReference>
<dbReference type="InterPro" id="IPR011009">
    <property type="entry name" value="Kinase-like_dom_sf"/>
</dbReference>
<feature type="region of interest" description="Disordered" evidence="15">
    <location>
        <begin position="458"/>
        <end position="480"/>
    </location>
</feature>
<dbReference type="AlphaFoldDB" id="A0A8T2RDX3"/>
<evidence type="ECO:0000256" key="1">
    <source>
        <dbReference type="ARBA" id="ARBA00004370"/>
    </source>
</evidence>
<keyword evidence="3" id="KW-0723">Serine/threonine-protein kinase</keyword>
<evidence type="ECO:0000256" key="5">
    <source>
        <dbReference type="ARBA" id="ARBA00022606"/>
    </source>
</evidence>
<accession>A0A8T2RDX3</accession>
<evidence type="ECO:0000256" key="11">
    <source>
        <dbReference type="ARBA" id="ARBA00023136"/>
    </source>
</evidence>
<comment type="subcellular location">
    <subcellularLocation>
        <location evidence="1">Membrane</location>
    </subcellularLocation>
</comment>
<evidence type="ECO:0000256" key="12">
    <source>
        <dbReference type="ARBA" id="ARBA00023170"/>
    </source>
</evidence>
<dbReference type="GO" id="GO:0004674">
    <property type="term" value="F:protein serine/threonine kinase activity"/>
    <property type="evidence" value="ECO:0007669"/>
    <property type="project" value="UniProtKB-KW"/>
</dbReference>
<keyword evidence="10" id="KW-0157">Chromophore</keyword>
<dbReference type="FunFam" id="3.30.200.20:FF:000329">
    <property type="entry name" value="PAS domain-containing protein tyrosine kinase"/>
    <property type="match status" value="1"/>
</dbReference>
<dbReference type="SUPFAM" id="SSF56112">
    <property type="entry name" value="Protein kinase-like (PK-like)"/>
    <property type="match status" value="1"/>
</dbReference>
<keyword evidence="5" id="KW-0716">Sensory transduction</keyword>
<dbReference type="Gene3D" id="1.10.510.10">
    <property type="entry name" value="Transferase(Phosphotransferase) domain 1"/>
    <property type="match status" value="1"/>
</dbReference>
<dbReference type="PROSITE" id="PS50011">
    <property type="entry name" value="PROTEIN_KINASE_DOM"/>
    <property type="match status" value="1"/>
</dbReference>
<dbReference type="GO" id="GO:0009881">
    <property type="term" value="F:photoreceptor activity"/>
    <property type="evidence" value="ECO:0007669"/>
    <property type="project" value="UniProtKB-KW"/>
</dbReference>
<keyword evidence="19" id="KW-1185">Reference proteome</keyword>
<dbReference type="CDD" id="cd00130">
    <property type="entry name" value="PAS"/>
    <property type="match status" value="1"/>
</dbReference>
<dbReference type="Pfam" id="PF07714">
    <property type="entry name" value="PK_Tyr_Ser-Thr"/>
    <property type="match status" value="1"/>
</dbReference>
<sequence length="908" mass="99324">MTPPPPHVPLPVSSMSSESMPASSTSQRAPEALLERIAELEACHAHLQQEMNKLVMDLHVPDSKLRVRSRSHSHEGARARSISPKVNPRSAYVPPSSASSSSTADSIVRPFQRLPFPAFRSRSSERKASTTSPPSSSKLPPIPGSSLATGRPAQVIEDISSASPSSSPSATAPYSRFFSPNAVDGACNEANVCQAVSDAHQSIIIESHDDDSSPRTGTSTSSQPPAQLHVNILQSVVQAIYMFQPSGEVTYWNHPAEALFGYSETEAVGKNVVDLIVDESAYGVTAKVRERISMGQSWAGQLPMKKKSGEVFIAMVTDSPYYNEDGSLSGIVEVSYDSRPFSQHSISSLDEGSIEEGGCQGSQTQQLKLLPFTSAITTLASKVTSKVTSKVSAKVPRRRMDVNSIEYEGGSGGSQCSDMGYVDANSEEQKNVSDITSSGNSTPSSIFKSISASSLLSLRGTQSSDSQNEHGEDGSKKPGVLKVLGSKAESWVTGLSHGNLLPGVTLKKKDEKVDNEAESEEDYESKKGPGIKALGLKAESWWTAKRPWLRNARDQENGESRGRGWSGKTMNHESNEILEHNEERSYRAAPQEPDATDDLCRLNANESISSTGSNGSSCSTSSSAMQRNEADIDAFDCEIAWEDLTLGEQIGQGSCGTVFHGLWYGSDVAVKVFTEQEYSQELLADFRKEVALMKRLRHPNIVLFMGAVTSPAHLSIVTEFLPRGSLFRLLHRNTQGMDWRRRSRMALDIARGMNYLHHCNPPIVHRDLKSSNLLVDKNWTVKVADFGLSRMKHATFLTAKSGRGTPQWMAPEVLRNEPSDEKADVYSFGVIMWELATEEIPWDGLNAMQVVGAVGFMNQRLQIPSKVEPEWANLIESCWNSDPKLRPPFQDITERLKEMQKQFLPGKP</sequence>
<dbReference type="SUPFAM" id="SSF55785">
    <property type="entry name" value="PYP-like sensor domain (PAS domain)"/>
    <property type="match status" value="1"/>
</dbReference>
<keyword evidence="8" id="KW-0418">Kinase</keyword>
<dbReference type="PANTHER" id="PTHR44329:SF47">
    <property type="entry name" value="SERINE_THREONINE-PROTEIN KINASE ROCO5-RELATED"/>
    <property type="match status" value="1"/>
</dbReference>
<evidence type="ECO:0000256" key="2">
    <source>
        <dbReference type="ARBA" id="ARBA00012513"/>
    </source>
</evidence>
<protein>
    <recommendedName>
        <fullName evidence="2">non-specific serine/threonine protein kinase</fullName>
        <ecNumber evidence="2">2.7.11.1</ecNumber>
    </recommendedName>
</protein>
<dbReference type="CDD" id="cd13999">
    <property type="entry name" value="STKc_MAP3K-like"/>
    <property type="match status" value="1"/>
</dbReference>
<evidence type="ECO:0000256" key="14">
    <source>
        <dbReference type="ARBA" id="ARBA00048679"/>
    </source>
</evidence>
<reference evidence="18" key="1">
    <citation type="submission" date="2021-08" db="EMBL/GenBank/DDBJ databases">
        <title>WGS assembly of Ceratopteris richardii.</title>
        <authorList>
            <person name="Marchant D.B."/>
            <person name="Chen G."/>
            <person name="Jenkins J."/>
            <person name="Shu S."/>
            <person name="Leebens-Mack J."/>
            <person name="Grimwood J."/>
            <person name="Schmutz J."/>
            <person name="Soltis P."/>
            <person name="Soltis D."/>
            <person name="Chen Z.-H."/>
        </authorList>
    </citation>
    <scope>NUCLEOTIDE SEQUENCE</scope>
    <source>
        <strain evidence="18">Whitten #5841</strain>
        <tissue evidence="18">Leaf</tissue>
    </source>
</reference>
<comment type="catalytic activity">
    <reaction evidence="14">
        <text>L-seryl-[protein] + ATP = O-phospho-L-seryl-[protein] + ADP + H(+)</text>
        <dbReference type="Rhea" id="RHEA:17989"/>
        <dbReference type="Rhea" id="RHEA-COMP:9863"/>
        <dbReference type="Rhea" id="RHEA-COMP:11604"/>
        <dbReference type="ChEBI" id="CHEBI:15378"/>
        <dbReference type="ChEBI" id="CHEBI:29999"/>
        <dbReference type="ChEBI" id="CHEBI:30616"/>
        <dbReference type="ChEBI" id="CHEBI:83421"/>
        <dbReference type="ChEBI" id="CHEBI:456216"/>
        <dbReference type="EC" id="2.7.11.1"/>
    </reaction>
</comment>
<dbReference type="PROSITE" id="PS00108">
    <property type="entry name" value="PROTEIN_KINASE_ST"/>
    <property type="match status" value="1"/>
</dbReference>
<dbReference type="Proteomes" id="UP000825935">
    <property type="component" value="Chromosome 28"/>
</dbReference>
<keyword evidence="7" id="KW-0547">Nucleotide-binding</keyword>
<evidence type="ECO:0000256" key="15">
    <source>
        <dbReference type="SAM" id="MobiDB-lite"/>
    </source>
</evidence>
<dbReference type="SMART" id="SM00091">
    <property type="entry name" value="PAS"/>
    <property type="match status" value="1"/>
</dbReference>
<dbReference type="EMBL" id="CM035433">
    <property type="protein sequence ID" value="KAH7294159.1"/>
    <property type="molecule type" value="Genomic_DNA"/>
</dbReference>
<feature type="domain" description="PAS" evidence="17">
    <location>
        <begin position="225"/>
        <end position="295"/>
    </location>
</feature>
<dbReference type="InterPro" id="IPR051681">
    <property type="entry name" value="Ser/Thr_Kinases-Pseudokinases"/>
</dbReference>
<feature type="region of interest" description="Disordered" evidence="15">
    <location>
        <begin position="402"/>
        <end position="421"/>
    </location>
</feature>
<comment type="caution">
    <text evidence="18">The sequence shown here is derived from an EMBL/GenBank/DDBJ whole genome shotgun (WGS) entry which is preliminary data.</text>
</comment>
<dbReference type="Gene3D" id="3.30.450.20">
    <property type="entry name" value="PAS domain"/>
    <property type="match status" value="1"/>
</dbReference>
<feature type="compositionally biased region" description="Basic and acidic residues" evidence="15">
    <location>
        <begin position="467"/>
        <end position="476"/>
    </location>
</feature>
<gene>
    <name evidence="18" type="ORF">KP509_28G059000</name>
</gene>
<evidence type="ECO:0000259" key="17">
    <source>
        <dbReference type="PROSITE" id="PS50112"/>
    </source>
</evidence>
<feature type="region of interest" description="Disordered" evidence="15">
    <location>
        <begin position="118"/>
        <end position="149"/>
    </location>
</feature>